<gene>
    <name evidence="2" type="ORF">K431DRAFT_95317</name>
</gene>
<protein>
    <submittedName>
        <fullName evidence="2">Uncharacterized protein</fullName>
    </submittedName>
</protein>
<keyword evidence="3" id="KW-1185">Reference proteome</keyword>
<evidence type="ECO:0000256" key="1">
    <source>
        <dbReference type="SAM" id="MobiDB-lite"/>
    </source>
</evidence>
<dbReference type="EMBL" id="MU003801">
    <property type="protein sequence ID" value="KAF2720327.1"/>
    <property type="molecule type" value="Genomic_DNA"/>
</dbReference>
<organism evidence="2 3">
    <name type="scientific">Polychaeton citri CBS 116435</name>
    <dbReference type="NCBI Taxonomy" id="1314669"/>
    <lineage>
        <taxon>Eukaryota</taxon>
        <taxon>Fungi</taxon>
        <taxon>Dikarya</taxon>
        <taxon>Ascomycota</taxon>
        <taxon>Pezizomycotina</taxon>
        <taxon>Dothideomycetes</taxon>
        <taxon>Dothideomycetidae</taxon>
        <taxon>Capnodiales</taxon>
        <taxon>Capnodiaceae</taxon>
        <taxon>Polychaeton</taxon>
    </lineage>
</organism>
<evidence type="ECO:0000313" key="2">
    <source>
        <dbReference type="EMBL" id="KAF2720327.1"/>
    </source>
</evidence>
<accession>A0A9P4ULN2</accession>
<proteinExistence type="predicted"/>
<comment type="caution">
    <text evidence="2">The sequence shown here is derived from an EMBL/GenBank/DDBJ whole genome shotgun (WGS) entry which is preliminary data.</text>
</comment>
<feature type="region of interest" description="Disordered" evidence="1">
    <location>
        <begin position="1"/>
        <end position="23"/>
    </location>
</feature>
<sequence length="193" mass="21605">MCSLDRQRPLHRPATPHLSKRSWPSAPTVMQMQLAVAVGLRTARLLSPSRPGLSIFCLRTVRCALTTVAGWDGYSKKAGKCWVSLARPVHQQTSATIHCPRRSRTTDGSLKLLCRGVYLSLQFSSPFTATCNWVIPSQFLRLSILCRQATLQPLGRPPLRSPTRLPTCFRSLPYREAQRNGDLQNLDAGPRWV</sequence>
<dbReference type="AlphaFoldDB" id="A0A9P4ULN2"/>
<reference evidence="2" key="1">
    <citation type="journal article" date="2020" name="Stud. Mycol.">
        <title>101 Dothideomycetes genomes: a test case for predicting lifestyles and emergence of pathogens.</title>
        <authorList>
            <person name="Haridas S."/>
            <person name="Albert R."/>
            <person name="Binder M."/>
            <person name="Bloem J."/>
            <person name="Labutti K."/>
            <person name="Salamov A."/>
            <person name="Andreopoulos B."/>
            <person name="Baker S."/>
            <person name="Barry K."/>
            <person name="Bills G."/>
            <person name="Bluhm B."/>
            <person name="Cannon C."/>
            <person name="Castanera R."/>
            <person name="Culley D."/>
            <person name="Daum C."/>
            <person name="Ezra D."/>
            <person name="Gonzalez J."/>
            <person name="Henrissat B."/>
            <person name="Kuo A."/>
            <person name="Liang C."/>
            <person name="Lipzen A."/>
            <person name="Lutzoni F."/>
            <person name="Magnuson J."/>
            <person name="Mondo S."/>
            <person name="Nolan M."/>
            <person name="Ohm R."/>
            <person name="Pangilinan J."/>
            <person name="Park H.-J."/>
            <person name="Ramirez L."/>
            <person name="Alfaro M."/>
            <person name="Sun H."/>
            <person name="Tritt A."/>
            <person name="Yoshinaga Y."/>
            <person name="Zwiers L.-H."/>
            <person name="Turgeon B."/>
            <person name="Goodwin S."/>
            <person name="Spatafora J."/>
            <person name="Crous P."/>
            <person name="Grigoriev I."/>
        </authorList>
    </citation>
    <scope>NUCLEOTIDE SEQUENCE</scope>
    <source>
        <strain evidence="2">CBS 116435</strain>
    </source>
</reference>
<evidence type="ECO:0000313" key="3">
    <source>
        <dbReference type="Proteomes" id="UP000799441"/>
    </source>
</evidence>
<name>A0A9P4ULN2_9PEZI</name>
<dbReference type="Proteomes" id="UP000799441">
    <property type="component" value="Unassembled WGS sequence"/>
</dbReference>